<feature type="region of interest" description="Disordered" evidence="1">
    <location>
        <begin position="467"/>
        <end position="495"/>
    </location>
</feature>
<evidence type="ECO:0000313" key="3">
    <source>
        <dbReference type="EMBL" id="MVA77504.1"/>
    </source>
</evidence>
<dbReference type="PANTHER" id="PTHR34819:SF3">
    <property type="entry name" value="CELL SURFACE PROTEIN"/>
    <property type="match status" value="1"/>
</dbReference>
<feature type="non-terminal residue" evidence="3">
    <location>
        <position position="889"/>
    </location>
</feature>
<evidence type="ECO:0000256" key="1">
    <source>
        <dbReference type="SAM" id="MobiDB-lite"/>
    </source>
</evidence>
<feature type="region of interest" description="Disordered" evidence="1">
    <location>
        <begin position="835"/>
        <end position="889"/>
    </location>
</feature>
<dbReference type="PANTHER" id="PTHR34819">
    <property type="entry name" value="LARGE CYSTEINE-RICH PERIPLASMIC PROTEIN OMCB"/>
    <property type="match status" value="1"/>
</dbReference>
<dbReference type="InterPro" id="IPR013783">
    <property type="entry name" value="Ig-like_fold"/>
</dbReference>
<keyword evidence="4" id="KW-1185">Reference proteome</keyword>
<dbReference type="EMBL" id="WPCU01000010">
    <property type="protein sequence ID" value="MVA77504.1"/>
    <property type="molecule type" value="Genomic_DNA"/>
</dbReference>
<feature type="compositionally biased region" description="Low complexity" evidence="1">
    <location>
        <begin position="844"/>
        <end position="864"/>
    </location>
</feature>
<dbReference type="InterPro" id="IPR051172">
    <property type="entry name" value="Chlamydia_OmcB"/>
</dbReference>
<protein>
    <submittedName>
        <fullName evidence="3">DUF11 domain-containing protein</fullName>
    </submittedName>
</protein>
<feature type="compositionally biased region" description="Pro residues" evidence="1">
    <location>
        <begin position="865"/>
        <end position="889"/>
    </location>
</feature>
<evidence type="ECO:0000259" key="2">
    <source>
        <dbReference type="Pfam" id="PF01345"/>
    </source>
</evidence>
<proteinExistence type="predicted"/>
<feature type="domain" description="DUF11" evidence="2">
    <location>
        <begin position="6"/>
        <end position="122"/>
    </location>
</feature>
<sequence>VRPLSDLSLVKTVDPEVLSPGEPATFTLTVDNAGPSVARDVSVTDPVDPALEITAVDGADCEVGDTGTVSCDLGDLAPGAEPVVITVDVDVPAGYASDTFANSAVVSSATEDPDAGNNTGTVSGPAAPLADLSVTNTAVSDRATPGTEVTWRVVVRNDGPATARAVTLTEALPAGVTLVSVTGGDASCDLATGTCSLGDLAPGQVVTLTVVAAVADDYDQPTVTSTASVTAATNDPDTTDDVASSTLGAAGSADLSLVKTVDPGTLSPGEPATFTLTVDNAGPSVARDVRVLDPVDPALEVTDVTGADCEVGGTGTVACELGDLAPDADPVVITVEVDVPADHVADTFANSAVVSSATPDPVAEDNTGTVSGPAAARADLSVVTTPVSDVAVPGGQASWTVVVTNEGPALARGVTLSEALPAGVTLVSLTGEGVVCDTATGLCTVGDLAPGESRTITVVAEVDPGYDQPTVTSTAGVASPTVDPDETDNVSSSTLPVVPGADLSLVKTVDPEVLSPGEPATFTLTVVNDGPSVARQVTVTDPVDPALTVTAVDGADCQVDQDGVVTCDLGDLAPDADPVVITIDADVPADYAPATFTNSATVVSAVTPDPDEADNTGTVSGDAAAWADLALTKTTLAPLTAGTQGSWELTVVNEGPALAREVSVTDQLPAGATPVGTDGCTPVGSTVTCSVPELAPGASATFTVTADLASDLDGTLTNTATVGSTTPEIDPGDNTATTTDPVGRVSDLRVSKTVDATEARQGDVVTWTVVVTNDGPSDADAVEVQDDWPEGAQLLGHDADQGELDPSTGLWSVGTLAVGASATLTLEARLTGTGEVENTASATSDSVDPDPSGDVASAAVEVAPAEPPVDPTEPPVDPTQPPVDPTQPP</sequence>
<comment type="caution">
    <text evidence="3">The sequence shown here is derived from an EMBL/GenBank/DDBJ whole genome shotgun (WGS) entry which is preliminary data.</text>
</comment>
<feature type="non-terminal residue" evidence="3">
    <location>
        <position position="1"/>
    </location>
</feature>
<feature type="domain" description="DUF11" evidence="2">
    <location>
        <begin position="747"/>
        <end position="860"/>
    </location>
</feature>
<dbReference type="InterPro" id="IPR001434">
    <property type="entry name" value="OmcB-like_DUF11"/>
</dbReference>
<dbReference type="RefSeq" id="WP_156611737.1">
    <property type="nucleotide sequence ID" value="NZ_WPCU01000010.1"/>
</dbReference>
<feature type="domain" description="DUF11" evidence="2">
    <location>
        <begin position="254"/>
        <end position="370"/>
    </location>
</feature>
<feature type="domain" description="DUF11" evidence="2">
    <location>
        <begin position="379"/>
        <end position="495"/>
    </location>
</feature>
<dbReference type="Gene3D" id="2.60.40.10">
    <property type="entry name" value="Immunoglobulins"/>
    <property type="match status" value="4"/>
</dbReference>
<dbReference type="InterPro" id="IPR047589">
    <property type="entry name" value="DUF11_rpt"/>
</dbReference>
<name>A0A6A9V1Q0_9ACTN</name>
<feature type="compositionally biased region" description="Polar residues" evidence="1">
    <location>
        <begin position="109"/>
        <end position="122"/>
    </location>
</feature>
<feature type="domain" description="DUF11" evidence="2">
    <location>
        <begin position="131"/>
        <end position="247"/>
    </location>
</feature>
<dbReference type="NCBIfam" id="TIGR01451">
    <property type="entry name" value="B_ant_repeat"/>
    <property type="match status" value="7"/>
</dbReference>
<feature type="domain" description="DUF11" evidence="2">
    <location>
        <begin position="502"/>
        <end position="619"/>
    </location>
</feature>
<feature type="domain" description="DUF11" evidence="2">
    <location>
        <begin position="628"/>
        <end position="739"/>
    </location>
</feature>
<reference evidence="3 4" key="1">
    <citation type="submission" date="2019-12" db="EMBL/GenBank/DDBJ databases">
        <title>Auraticoccus cholistani sp. nov., an actinomycete isolated from soil of Cholistan desert.</title>
        <authorList>
            <person name="Cheema M.T."/>
        </authorList>
    </citation>
    <scope>NUCLEOTIDE SEQUENCE [LARGE SCALE GENOMIC DNA]</scope>
    <source>
        <strain evidence="3 4">F435</strain>
    </source>
</reference>
<dbReference type="AlphaFoldDB" id="A0A6A9V1Q0"/>
<evidence type="ECO:0000313" key="4">
    <source>
        <dbReference type="Proteomes" id="UP000435304"/>
    </source>
</evidence>
<organism evidence="3 4">
    <name type="scientific">Auraticoccus cholistanensis</name>
    <dbReference type="NCBI Taxonomy" id="2656650"/>
    <lineage>
        <taxon>Bacteria</taxon>
        <taxon>Bacillati</taxon>
        <taxon>Actinomycetota</taxon>
        <taxon>Actinomycetes</taxon>
        <taxon>Propionibacteriales</taxon>
        <taxon>Propionibacteriaceae</taxon>
        <taxon>Auraticoccus</taxon>
    </lineage>
</organism>
<accession>A0A6A9V1Q0</accession>
<dbReference type="Proteomes" id="UP000435304">
    <property type="component" value="Unassembled WGS sequence"/>
</dbReference>
<feature type="region of interest" description="Disordered" evidence="1">
    <location>
        <begin position="109"/>
        <end position="128"/>
    </location>
</feature>
<gene>
    <name evidence="3" type="ORF">GC722_15985</name>
</gene>
<dbReference type="Pfam" id="PF01345">
    <property type="entry name" value="DUF11"/>
    <property type="match status" value="7"/>
</dbReference>
<dbReference type="GO" id="GO:0005975">
    <property type="term" value="P:carbohydrate metabolic process"/>
    <property type="evidence" value="ECO:0007669"/>
    <property type="project" value="UniProtKB-ARBA"/>
</dbReference>